<feature type="transmembrane region" description="Helical" evidence="1">
    <location>
        <begin position="37"/>
        <end position="59"/>
    </location>
</feature>
<accession>A0ABN6WXL8</accession>
<sequence>MQNKKNITTLTLFFKANFFVTTLFFLLFLIFNHDNDTLLFTVPAALSTSAMLYLAYFLLLRPLFRFEKVMLPLLVALFTLTNFALLLDFFIFRIWKFHINGMVLNILMSPAAFDSIQTGSGPVLITIGYFVAFVTFELWLLRFLKRKEAPLLEGWNRTFNRVVAPIVLLVALTEKVYYGFANMYANDKILESTKPIPLYQPLTFTRFMEKRFGLHAAERKSADVGVKSDAKVVYPLKPIEIPHPKPVHIFIFASDAVRNDILDAAVTPNILRFSQDALWFTNNRSGGNTTRFGIFSLFYGLNSAYWFTFLNAKTGPVFFKALERLDYDIGIFSSTDTSWPEFKQTVYYDVKERIHDQFPGLPWEKDRALTQSWLKWIDDKNGSQPIFSFVFLDGPHGNSYPEDFAKFQPDGAGEVNYATASEEDRTELFNQYKNAVHYSDHLIGMMIEKLKAKGLYENAIVIFTSDHGQEYYEFGLLGHNSAFDIEQTNSPLIMKVPGLASRKIDTLASSIDLMPTLMRKIGVTNDFADFSNGKDLLADDYRRDFTTCGNWYKNAIITPKYTLVFSNLPNEILKTRVYDTITYKPIPYPKDPNANRYILEVLNQNRRFVK</sequence>
<evidence type="ECO:0000259" key="3">
    <source>
        <dbReference type="Pfam" id="PF11893"/>
    </source>
</evidence>
<dbReference type="Gene3D" id="3.40.720.10">
    <property type="entry name" value="Alkaline Phosphatase, subunit A"/>
    <property type="match status" value="1"/>
</dbReference>
<feature type="domain" description="Sulfatase N-terminal" evidence="2">
    <location>
        <begin position="266"/>
        <end position="521"/>
    </location>
</feature>
<dbReference type="EMBL" id="AP027370">
    <property type="protein sequence ID" value="BDY13441.1"/>
    <property type="molecule type" value="Genomic_DNA"/>
</dbReference>
<organism evidence="4 5">
    <name type="scientific">Hydrogenimonas cancrithermarum</name>
    <dbReference type="NCBI Taxonomy" id="2993563"/>
    <lineage>
        <taxon>Bacteria</taxon>
        <taxon>Pseudomonadati</taxon>
        <taxon>Campylobacterota</taxon>
        <taxon>Epsilonproteobacteria</taxon>
        <taxon>Campylobacterales</taxon>
        <taxon>Hydrogenimonadaceae</taxon>
        <taxon>Hydrogenimonas</taxon>
    </lineage>
</organism>
<dbReference type="Pfam" id="PF00884">
    <property type="entry name" value="Sulfatase"/>
    <property type="match status" value="1"/>
</dbReference>
<dbReference type="CDD" id="cd16148">
    <property type="entry name" value="sulfatase_like"/>
    <property type="match status" value="1"/>
</dbReference>
<keyword evidence="5" id="KW-1185">Reference proteome</keyword>
<keyword evidence="1" id="KW-0812">Transmembrane</keyword>
<reference evidence="4 5" key="1">
    <citation type="submission" date="2023-03" db="EMBL/GenBank/DDBJ databases">
        <title>Description of Hydrogenimonas sp. ISO32.</title>
        <authorList>
            <person name="Mino S."/>
            <person name="Fukazawa S."/>
            <person name="Sawabe T."/>
        </authorList>
    </citation>
    <scope>NUCLEOTIDE SEQUENCE [LARGE SCALE GENOMIC DNA]</scope>
    <source>
        <strain evidence="4 5">ISO32</strain>
    </source>
</reference>
<dbReference type="InterPro" id="IPR012159">
    <property type="entry name" value="YejM-like"/>
</dbReference>
<dbReference type="InterPro" id="IPR017850">
    <property type="entry name" value="Alkaline_phosphatase_core_sf"/>
</dbReference>
<evidence type="ECO:0000256" key="1">
    <source>
        <dbReference type="SAM" id="Phobius"/>
    </source>
</evidence>
<dbReference type="PANTHER" id="PTHR43751">
    <property type="entry name" value="SULFATASE"/>
    <property type="match status" value="1"/>
</dbReference>
<keyword evidence="1" id="KW-0472">Membrane</keyword>
<feature type="domain" description="Inner membrane protein YejM N-terminal" evidence="3">
    <location>
        <begin position="51"/>
        <end position="240"/>
    </location>
</feature>
<dbReference type="Proteomes" id="UP001321445">
    <property type="component" value="Chromosome"/>
</dbReference>
<dbReference type="Pfam" id="PF11893">
    <property type="entry name" value="DUF3413"/>
    <property type="match status" value="1"/>
</dbReference>
<evidence type="ECO:0000313" key="4">
    <source>
        <dbReference type="EMBL" id="BDY13441.1"/>
    </source>
</evidence>
<protein>
    <submittedName>
        <fullName evidence="4">Hydrolase</fullName>
    </submittedName>
</protein>
<proteinExistence type="predicted"/>
<name>A0ABN6WXL8_9BACT</name>
<feature type="transmembrane region" description="Helical" evidence="1">
    <location>
        <begin position="162"/>
        <end position="180"/>
    </location>
</feature>
<dbReference type="InterPro" id="IPR024588">
    <property type="entry name" value="YejM_N"/>
</dbReference>
<dbReference type="RefSeq" id="WP_286336393.1">
    <property type="nucleotide sequence ID" value="NZ_AP027370.1"/>
</dbReference>
<keyword evidence="1" id="KW-1133">Transmembrane helix</keyword>
<dbReference type="InterPro" id="IPR000917">
    <property type="entry name" value="Sulfatase_N"/>
</dbReference>
<dbReference type="GO" id="GO:0016787">
    <property type="term" value="F:hydrolase activity"/>
    <property type="evidence" value="ECO:0007669"/>
    <property type="project" value="UniProtKB-KW"/>
</dbReference>
<gene>
    <name evidence="4" type="ORF">HCR_17530</name>
</gene>
<feature type="transmembrane region" description="Helical" evidence="1">
    <location>
        <begin position="71"/>
        <end position="95"/>
    </location>
</feature>
<evidence type="ECO:0000313" key="5">
    <source>
        <dbReference type="Proteomes" id="UP001321445"/>
    </source>
</evidence>
<dbReference type="PIRSF" id="PIRSF004950">
    <property type="entry name" value="Mmb_sulf_HI0842"/>
    <property type="match status" value="1"/>
</dbReference>
<evidence type="ECO:0000259" key="2">
    <source>
        <dbReference type="Pfam" id="PF00884"/>
    </source>
</evidence>
<feature type="transmembrane region" description="Helical" evidence="1">
    <location>
        <begin position="12"/>
        <end position="31"/>
    </location>
</feature>
<dbReference type="SUPFAM" id="SSF53649">
    <property type="entry name" value="Alkaline phosphatase-like"/>
    <property type="match status" value="1"/>
</dbReference>
<dbReference type="PANTHER" id="PTHR43751:SF3">
    <property type="entry name" value="SULFATASE N-TERMINAL DOMAIN-CONTAINING PROTEIN"/>
    <property type="match status" value="1"/>
</dbReference>
<dbReference type="InterPro" id="IPR052701">
    <property type="entry name" value="GAG_Ulvan_Degrading_Sulfatases"/>
</dbReference>
<keyword evidence="4" id="KW-0378">Hydrolase</keyword>
<feature type="transmembrane region" description="Helical" evidence="1">
    <location>
        <begin position="123"/>
        <end position="141"/>
    </location>
</feature>